<keyword evidence="2" id="KW-0812">Transmembrane</keyword>
<dbReference type="GeneID" id="94428199"/>
<dbReference type="OrthoDB" id="6493944at2759"/>
<dbReference type="VEuPathDB" id="ToxoDB:CSUI_004804"/>
<proteinExistence type="predicted"/>
<dbReference type="InterPro" id="IPR051572">
    <property type="entry name" value="VTC_Complex_Subunit"/>
</dbReference>
<dbReference type="PANTHER" id="PTHR46140:SF1">
    <property type="entry name" value="VACUOLAR TRANSPORTER CHAPERONE COMPLEX SUBUNIT 4-RELATED"/>
    <property type="match status" value="1"/>
</dbReference>
<accession>A0A2C6L068</accession>
<feature type="region of interest" description="Disordered" evidence="5">
    <location>
        <begin position="1"/>
        <end position="45"/>
    </location>
</feature>
<protein>
    <submittedName>
        <fullName evidence="7">Vtc domain-containing protein</fullName>
    </submittedName>
</protein>
<feature type="domain" description="VTC" evidence="6">
    <location>
        <begin position="42"/>
        <end position="155"/>
    </location>
</feature>
<dbReference type="EMBL" id="MIGC01002280">
    <property type="protein sequence ID" value="PHJ21353.1"/>
    <property type="molecule type" value="Genomic_DNA"/>
</dbReference>
<keyword evidence="8" id="KW-1185">Reference proteome</keyword>
<comment type="caution">
    <text evidence="7">The sequence shown here is derived from an EMBL/GenBank/DDBJ whole genome shotgun (WGS) entry which is preliminary data.</text>
</comment>
<evidence type="ECO:0000313" key="8">
    <source>
        <dbReference type="Proteomes" id="UP000221165"/>
    </source>
</evidence>
<reference evidence="7 8" key="1">
    <citation type="journal article" date="2017" name="Int. J. Parasitol.">
        <title>The genome of the protozoan parasite Cystoisospora suis and a reverse vaccinology approach to identify vaccine candidates.</title>
        <authorList>
            <person name="Palmieri N."/>
            <person name="Shrestha A."/>
            <person name="Ruttkowski B."/>
            <person name="Beck T."/>
            <person name="Vogl C."/>
            <person name="Tomley F."/>
            <person name="Blake D.P."/>
            <person name="Joachim A."/>
        </authorList>
    </citation>
    <scope>NUCLEOTIDE SEQUENCE [LARGE SCALE GENOMIC DNA]</scope>
    <source>
        <strain evidence="7 8">Wien I</strain>
    </source>
</reference>
<evidence type="ECO:0000256" key="2">
    <source>
        <dbReference type="ARBA" id="ARBA00022692"/>
    </source>
</evidence>
<dbReference type="Gene3D" id="3.20.100.30">
    <property type="entry name" value="VTC, catalytic tunnel domain"/>
    <property type="match status" value="2"/>
</dbReference>
<dbReference type="Proteomes" id="UP000221165">
    <property type="component" value="Unassembled WGS sequence"/>
</dbReference>
<dbReference type="GO" id="GO:0006799">
    <property type="term" value="P:polyphosphate biosynthetic process"/>
    <property type="evidence" value="ECO:0007669"/>
    <property type="project" value="UniProtKB-ARBA"/>
</dbReference>
<feature type="compositionally biased region" description="Basic and acidic residues" evidence="5">
    <location>
        <begin position="317"/>
        <end position="329"/>
    </location>
</feature>
<feature type="compositionally biased region" description="Basic and acidic residues" evidence="5">
    <location>
        <begin position="147"/>
        <end position="178"/>
    </location>
</feature>
<feature type="region of interest" description="Disordered" evidence="5">
    <location>
        <begin position="147"/>
        <end position="240"/>
    </location>
</feature>
<evidence type="ECO:0000256" key="3">
    <source>
        <dbReference type="ARBA" id="ARBA00022989"/>
    </source>
</evidence>
<gene>
    <name evidence="7" type="ORF">CSUI_004804</name>
</gene>
<sequence>MKDSFGRKKEIKEEKKERRAEKTSSSSSSIPGSSGSSRSPSVSSTQSIASVYFDSNDGYSYERRILRFEGAQLIRFRWYGTNDSQSDKTIFIERKTHHESWTGLSSTKERFPLDQKYVKKYMLGKASAVDILLSQFREKCLKEKEKKQKKMIKDHQVKEGSTDDPEKSTGDQRKKDGEMPGIQEDETRRREMRAEVSAHQSISGDSKKEEKEGELKDEKQKKIKRTGEDSMEQKEENEEEVIDAEFFKDSKNYKALQLAIEVQDAIATHGLVPMLRTSYLRAAFQLATSNAVRISLDTNLCMVDECTPDYQHVLPPSEKEDAEERKDKTSLNGVYSRSFSKSREGRGWRGIDGRYEE</sequence>
<dbReference type="PANTHER" id="PTHR46140">
    <property type="entry name" value="VACUOLAR TRANSPORTER CHAPERONE 1-RELATED"/>
    <property type="match status" value="1"/>
</dbReference>
<evidence type="ECO:0000256" key="1">
    <source>
        <dbReference type="ARBA" id="ARBA00004127"/>
    </source>
</evidence>
<feature type="non-terminal residue" evidence="7">
    <location>
        <position position="357"/>
    </location>
</feature>
<keyword evidence="3" id="KW-1133">Transmembrane helix</keyword>
<evidence type="ECO:0000313" key="7">
    <source>
        <dbReference type="EMBL" id="PHJ21353.1"/>
    </source>
</evidence>
<dbReference type="InterPro" id="IPR042267">
    <property type="entry name" value="VTC_sf"/>
</dbReference>
<feature type="compositionally biased region" description="Polar residues" evidence="5">
    <location>
        <begin position="330"/>
        <end position="339"/>
    </location>
</feature>
<feature type="compositionally biased region" description="Basic and acidic residues" evidence="5">
    <location>
        <begin position="341"/>
        <end position="357"/>
    </location>
</feature>
<dbReference type="GO" id="GO:0012505">
    <property type="term" value="C:endomembrane system"/>
    <property type="evidence" value="ECO:0007669"/>
    <property type="project" value="UniProtKB-SubCell"/>
</dbReference>
<dbReference type="Pfam" id="PF09359">
    <property type="entry name" value="VTC"/>
    <property type="match status" value="2"/>
</dbReference>
<evidence type="ECO:0000256" key="5">
    <source>
        <dbReference type="SAM" id="MobiDB-lite"/>
    </source>
</evidence>
<dbReference type="AlphaFoldDB" id="A0A2C6L068"/>
<dbReference type="RefSeq" id="XP_067923036.1">
    <property type="nucleotide sequence ID" value="XM_068064988.1"/>
</dbReference>
<keyword evidence="4" id="KW-0472">Membrane</keyword>
<dbReference type="InterPro" id="IPR018966">
    <property type="entry name" value="VTC_domain"/>
</dbReference>
<name>A0A2C6L068_9APIC</name>
<feature type="compositionally biased region" description="Low complexity" evidence="5">
    <location>
        <begin position="23"/>
        <end position="45"/>
    </location>
</feature>
<feature type="domain" description="VTC" evidence="6">
    <location>
        <begin position="219"/>
        <end position="317"/>
    </location>
</feature>
<comment type="subcellular location">
    <subcellularLocation>
        <location evidence="1">Endomembrane system</location>
        <topology evidence="1">Multi-pass membrane protein</topology>
    </subcellularLocation>
</comment>
<evidence type="ECO:0000256" key="4">
    <source>
        <dbReference type="ARBA" id="ARBA00023136"/>
    </source>
</evidence>
<organism evidence="7 8">
    <name type="scientific">Cystoisospora suis</name>
    <dbReference type="NCBI Taxonomy" id="483139"/>
    <lineage>
        <taxon>Eukaryota</taxon>
        <taxon>Sar</taxon>
        <taxon>Alveolata</taxon>
        <taxon>Apicomplexa</taxon>
        <taxon>Conoidasida</taxon>
        <taxon>Coccidia</taxon>
        <taxon>Eucoccidiorida</taxon>
        <taxon>Eimeriorina</taxon>
        <taxon>Sarcocystidae</taxon>
        <taxon>Cystoisospora</taxon>
    </lineage>
</organism>
<feature type="compositionally biased region" description="Basic and acidic residues" evidence="5">
    <location>
        <begin position="205"/>
        <end position="234"/>
    </location>
</feature>
<feature type="compositionally biased region" description="Basic and acidic residues" evidence="5">
    <location>
        <begin position="1"/>
        <end position="22"/>
    </location>
</feature>
<evidence type="ECO:0000259" key="6">
    <source>
        <dbReference type="Pfam" id="PF09359"/>
    </source>
</evidence>
<feature type="compositionally biased region" description="Basic and acidic residues" evidence="5">
    <location>
        <begin position="185"/>
        <end position="196"/>
    </location>
</feature>
<feature type="region of interest" description="Disordered" evidence="5">
    <location>
        <begin position="312"/>
        <end position="357"/>
    </location>
</feature>